<dbReference type="Proteomes" id="UP000297245">
    <property type="component" value="Unassembled WGS sequence"/>
</dbReference>
<feature type="region of interest" description="Disordered" evidence="1">
    <location>
        <begin position="193"/>
        <end position="267"/>
    </location>
</feature>
<name>A0A4S8LC40_DENBC</name>
<proteinExistence type="predicted"/>
<keyword evidence="3" id="KW-1185">Reference proteome</keyword>
<feature type="compositionally biased region" description="Low complexity" evidence="1">
    <location>
        <begin position="197"/>
        <end position="210"/>
    </location>
</feature>
<protein>
    <submittedName>
        <fullName evidence="2">Uncharacterized protein</fullName>
    </submittedName>
</protein>
<evidence type="ECO:0000313" key="3">
    <source>
        <dbReference type="Proteomes" id="UP000297245"/>
    </source>
</evidence>
<gene>
    <name evidence="2" type="ORF">K435DRAFT_805151</name>
</gene>
<evidence type="ECO:0000256" key="1">
    <source>
        <dbReference type="SAM" id="MobiDB-lite"/>
    </source>
</evidence>
<evidence type="ECO:0000313" key="2">
    <source>
        <dbReference type="EMBL" id="THU86379.1"/>
    </source>
</evidence>
<dbReference type="EMBL" id="ML179500">
    <property type="protein sequence ID" value="THU86379.1"/>
    <property type="molecule type" value="Genomic_DNA"/>
</dbReference>
<sequence length="311" mass="34846">MDQKEIDAGSSVEVGQLGTSDTSKDNGSHAGDDNEMSSVDQREVEQVESSRAEESRRKQREGRVEYRRDIEGETTAGKSEDTDEAGGNLDKTVNIRLMNRSDNWKTTDSQLLYTISSLNYMYAKKCPNGVKGFVGHVEGLEYKLHHARRNQVSRVEIEMNWLLQTPLVSEEEGHKEEVSQWGLWFRNRGGGGGGRGYNNNSSNSDHQYYYPDEDEWYDDDDGDDDELDQVGGNVAGNTRNVGREVDRDLGRGGAGRGGGGRRGRRAKDDNKALKLRLDLNSDVEVQLKASVRGDLTLFFVYYRKGDGETTE</sequence>
<dbReference type="AlphaFoldDB" id="A0A4S8LC40"/>
<reference evidence="2 3" key="1">
    <citation type="journal article" date="2019" name="Nat. Ecol. Evol.">
        <title>Megaphylogeny resolves global patterns of mushroom evolution.</title>
        <authorList>
            <person name="Varga T."/>
            <person name="Krizsan K."/>
            <person name="Foldi C."/>
            <person name="Dima B."/>
            <person name="Sanchez-Garcia M."/>
            <person name="Sanchez-Ramirez S."/>
            <person name="Szollosi G.J."/>
            <person name="Szarkandi J.G."/>
            <person name="Papp V."/>
            <person name="Albert L."/>
            <person name="Andreopoulos W."/>
            <person name="Angelini C."/>
            <person name="Antonin V."/>
            <person name="Barry K.W."/>
            <person name="Bougher N.L."/>
            <person name="Buchanan P."/>
            <person name="Buyck B."/>
            <person name="Bense V."/>
            <person name="Catcheside P."/>
            <person name="Chovatia M."/>
            <person name="Cooper J."/>
            <person name="Damon W."/>
            <person name="Desjardin D."/>
            <person name="Finy P."/>
            <person name="Geml J."/>
            <person name="Haridas S."/>
            <person name="Hughes K."/>
            <person name="Justo A."/>
            <person name="Karasinski D."/>
            <person name="Kautmanova I."/>
            <person name="Kiss B."/>
            <person name="Kocsube S."/>
            <person name="Kotiranta H."/>
            <person name="LaButti K.M."/>
            <person name="Lechner B.E."/>
            <person name="Liimatainen K."/>
            <person name="Lipzen A."/>
            <person name="Lukacs Z."/>
            <person name="Mihaltcheva S."/>
            <person name="Morgado L.N."/>
            <person name="Niskanen T."/>
            <person name="Noordeloos M.E."/>
            <person name="Ohm R.A."/>
            <person name="Ortiz-Santana B."/>
            <person name="Ovrebo C."/>
            <person name="Racz N."/>
            <person name="Riley R."/>
            <person name="Savchenko A."/>
            <person name="Shiryaev A."/>
            <person name="Soop K."/>
            <person name="Spirin V."/>
            <person name="Szebenyi C."/>
            <person name="Tomsovsky M."/>
            <person name="Tulloss R.E."/>
            <person name="Uehling J."/>
            <person name="Grigoriev I.V."/>
            <person name="Vagvolgyi C."/>
            <person name="Papp T."/>
            <person name="Martin F.M."/>
            <person name="Miettinen O."/>
            <person name="Hibbett D.S."/>
            <person name="Nagy L.G."/>
        </authorList>
    </citation>
    <scope>NUCLEOTIDE SEQUENCE [LARGE SCALE GENOMIC DNA]</scope>
    <source>
        <strain evidence="2 3">CBS 962.96</strain>
    </source>
</reference>
<feature type="compositionally biased region" description="Basic and acidic residues" evidence="1">
    <location>
        <begin position="22"/>
        <end position="32"/>
    </location>
</feature>
<accession>A0A4S8LC40</accession>
<feature type="region of interest" description="Disordered" evidence="1">
    <location>
        <begin position="1"/>
        <end position="88"/>
    </location>
</feature>
<feature type="compositionally biased region" description="Acidic residues" evidence="1">
    <location>
        <begin position="211"/>
        <end position="228"/>
    </location>
</feature>
<feature type="compositionally biased region" description="Basic and acidic residues" evidence="1">
    <location>
        <begin position="241"/>
        <end position="250"/>
    </location>
</feature>
<organism evidence="2 3">
    <name type="scientific">Dendrothele bispora (strain CBS 962.96)</name>
    <dbReference type="NCBI Taxonomy" id="1314807"/>
    <lineage>
        <taxon>Eukaryota</taxon>
        <taxon>Fungi</taxon>
        <taxon>Dikarya</taxon>
        <taxon>Basidiomycota</taxon>
        <taxon>Agaricomycotina</taxon>
        <taxon>Agaricomycetes</taxon>
        <taxon>Agaricomycetidae</taxon>
        <taxon>Agaricales</taxon>
        <taxon>Agaricales incertae sedis</taxon>
        <taxon>Dendrothele</taxon>
    </lineage>
</organism>
<feature type="compositionally biased region" description="Basic and acidic residues" evidence="1">
    <location>
        <begin position="40"/>
        <end position="71"/>
    </location>
</feature>